<dbReference type="PANTHER" id="PTHR22948">
    <property type="entry name" value="TUDOR DOMAIN CONTAINING PROTEIN"/>
    <property type="match status" value="1"/>
</dbReference>
<dbReference type="InterPro" id="IPR035437">
    <property type="entry name" value="SNase_OB-fold_sf"/>
</dbReference>
<dbReference type="Gene3D" id="2.40.50.90">
    <property type="match status" value="1"/>
</dbReference>
<dbReference type="GO" id="GO:0007283">
    <property type="term" value="P:spermatogenesis"/>
    <property type="evidence" value="ECO:0007669"/>
    <property type="project" value="UniProtKB-KW"/>
</dbReference>
<evidence type="ECO:0000256" key="1">
    <source>
        <dbReference type="ARBA" id="ARBA00004496"/>
    </source>
</evidence>
<dbReference type="PANTHER" id="PTHR22948:SF76">
    <property type="entry name" value="FI20010P1-RELATED"/>
    <property type="match status" value="1"/>
</dbReference>
<evidence type="ECO:0000313" key="9">
    <source>
        <dbReference type="EMBL" id="MBY28046.1"/>
    </source>
</evidence>
<evidence type="ECO:0000259" key="7">
    <source>
        <dbReference type="PROSITE" id="PS51644"/>
    </source>
</evidence>
<feature type="domain" description="HTH OST-type" evidence="7">
    <location>
        <begin position="128"/>
        <end position="203"/>
    </location>
</feature>
<dbReference type="EMBL" id="GGMR01011909">
    <property type="protein sequence ID" value="MBY24528.1"/>
    <property type="molecule type" value="Transcribed_RNA"/>
</dbReference>
<dbReference type="PROSITE" id="PS50304">
    <property type="entry name" value="TUDOR"/>
    <property type="match status" value="1"/>
</dbReference>
<keyword evidence="2" id="KW-0963">Cytoplasm</keyword>
<organism evidence="8">
    <name type="scientific">Schizaphis graminum</name>
    <name type="common">Green bug aphid</name>
    <dbReference type="NCBI Taxonomy" id="13262"/>
    <lineage>
        <taxon>Eukaryota</taxon>
        <taxon>Metazoa</taxon>
        <taxon>Ecdysozoa</taxon>
        <taxon>Arthropoda</taxon>
        <taxon>Hexapoda</taxon>
        <taxon>Insecta</taxon>
        <taxon>Pterygota</taxon>
        <taxon>Neoptera</taxon>
        <taxon>Paraneoptera</taxon>
        <taxon>Hemiptera</taxon>
        <taxon>Sternorrhyncha</taxon>
        <taxon>Aphidomorpha</taxon>
        <taxon>Aphidoidea</taxon>
        <taxon>Aphididae</taxon>
        <taxon>Aphidini</taxon>
        <taxon>Schizaphis</taxon>
    </lineage>
</organism>
<keyword evidence="4" id="KW-0221">Differentiation</keyword>
<accession>A0A2S2P5Q8</accession>
<dbReference type="GO" id="GO:0030154">
    <property type="term" value="P:cell differentiation"/>
    <property type="evidence" value="ECO:0007669"/>
    <property type="project" value="UniProtKB-ARBA"/>
</dbReference>
<keyword evidence="3" id="KW-0677">Repeat</keyword>
<reference evidence="8" key="1">
    <citation type="submission" date="2018-04" db="EMBL/GenBank/DDBJ databases">
        <title>Transcriptome of Schizaphis graminum biotype I.</title>
        <authorList>
            <person name="Scully E.D."/>
            <person name="Geib S.M."/>
            <person name="Palmer N.A."/>
            <person name="Koch K."/>
            <person name="Bradshaw J."/>
            <person name="Heng-Moss T."/>
            <person name="Sarath G."/>
        </authorList>
    </citation>
    <scope>NUCLEOTIDE SEQUENCE</scope>
</reference>
<keyword evidence="4" id="KW-0744">Spermatogenesis</keyword>
<gene>
    <name evidence="8" type="primary">TDRD5_1</name>
    <name evidence="9" type="synonym">TDRD5_0</name>
    <name evidence="8" type="ORF">g.23275</name>
    <name evidence="9" type="ORF">g.23301</name>
</gene>
<feature type="compositionally biased region" description="Basic and acidic residues" evidence="5">
    <location>
        <begin position="1"/>
        <end position="13"/>
    </location>
</feature>
<dbReference type="SUPFAM" id="SSF63748">
    <property type="entry name" value="Tudor/PWWP/MBT"/>
    <property type="match status" value="1"/>
</dbReference>
<name>A0A2S2P5Q8_SCHGA</name>
<dbReference type="PROSITE" id="PS51644">
    <property type="entry name" value="HTH_OST"/>
    <property type="match status" value="1"/>
</dbReference>
<dbReference type="GO" id="GO:0005737">
    <property type="term" value="C:cytoplasm"/>
    <property type="evidence" value="ECO:0007669"/>
    <property type="project" value="UniProtKB-SubCell"/>
</dbReference>
<evidence type="ECO:0000313" key="8">
    <source>
        <dbReference type="EMBL" id="MBY24528.1"/>
    </source>
</evidence>
<feature type="domain" description="Tudor" evidence="6">
    <location>
        <begin position="394"/>
        <end position="453"/>
    </location>
</feature>
<comment type="subcellular location">
    <subcellularLocation>
        <location evidence="1">Cytoplasm</location>
    </subcellularLocation>
</comment>
<protein>
    <submittedName>
        <fullName evidence="8">Tudor domain-containing protein 5</fullName>
    </submittedName>
</protein>
<dbReference type="Pfam" id="PF12872">
    <property type="entry name" value="OST-HTH"/>
    <property type="match status" value="2"/>
</dbReference>
<dbReference type="Gene3D" id="2.30.30.140">
    <property type="match status" value="1"/>
</dbReference>
<dbReference type="InterPro" id="IPR050621">
    <property type="entry name" value="Tudor_domain_containing"/>
</dbReference>
<proteinExistence type="predicted"/>
<evidence type="ECO:0000256" key="2">
    <source>
        <dbReference type="ARBA" id="ARBA00022490"/>
    </source>
</evidence>
<dbReference type="InterPro" id="IPR041966">
    <property type="entry name" value="LOTUS-like"/>
</dbReference>
<dbReference type="Pfam" id="PF00567">
    <property type="entry name" value="TUDOR"/>
    <property type="match status" value="1"/>
</dbReference>
<feature type="region of interest" description="Disordered" evidence="5">
    <location>
        <begin position="1"/>
        <end position="20"/>
    </location>
</feature>
<evidence type="ECO:0000256" key="4">
    <source>
        <dbReference type="ARBA" id="ARBA00022871"/>
    </source>
</evidence>
<dbReference type="InterPro" id="IPR002999">
    <property type="entry name" value="Tudor"/>
</dbReference>
<dbReference type="InterPro" id="IPR025605">
    <property type="entry name" value="OST-HTH/LOTUS_dom"/>
</dbReference>
<evidence type="ECO:0000256" key="3">
    <source>
        <dbReference type="ARBA" id="ARBA00022737"/>
    </source>
</evidence>
<dbReference type="EMBL" id="GGMR01015427">
    <property type="protein sequence ID" value="MBY28046.1"/>
    <property type="molecule type" value="Transcribed_RNA"/>
</dbReference>
<evidence type="ECO:0000256" key="5">
    <source>
        <dbReference type="SAM" id="MobiDB-lite"/>
    </source>
</evidence>
<dbReference type="Gene3D" id="3.30.420.610">
    <property type="entry name" value="LOTUS domain-like"/>
    <property type="match status" value="1"/>
</dbReference>
<dbReference type="AlphaFoldDB" id="A0A2S2P5Q8"/>
<sequence length="537" mass="62551">MYKTDSNDLKSKNDTVTTQKSDENTYKISTAVLVTKPLHNKFDEQSCSNSILRLAENSVLYKQKQQKHTSRKNFSTASIFNNAAVTNKTLSSNKNDGQKFKDSTNDNSCQAYSEKHLDSYDKYGSNRISNIMKIKLRHLLSKHKEEGILSKHFWKVYYNEYNSHFNFTEYGFSSIKDMAYKLPSIFHVKLTEDGSECILFEARIMTELENNLNDPSLFYTNIPKTILINLSQFFDEYRTGVKLDKIMTLFRSKYGRSYEPLNYGYSSEKHMFESLSKMVKIKNDVLYTVDPFAYTKLSKTINPIDFYENTALALPGNDFLLDYSSQDICNGRFKYYRIKFNDLKLTNVIVAEIYNPSSFYIQLAEEVDILNNFMDKLQEFYNENEEKYKVLPKLILPELACISCTKDTNLWHRAKVLQIIDEENVKLFFVDYGSIEIVPKINIRLLQSKFSEYSAQAVHCGLYSCMDYNYSREISESFADIVEHQVLEAQVHPPIPEDESKTLLVSLFLDTKYNYKININERISKVASLQRSAKHKK</sequence>
<evidence type="ECO:0000259" key="6">
    <source>
        <dbReference type="PROSITE" id="PS50304"/>
    </source>
</evidence>